<comment type="similarity">
    <text evidence="5 6">Belongs to the FtsA/MreB family.</text>
</comment>
<evidence type="ECO:0000256" key="6">
    <source>
        <dbReference type="HAMAP-Rule" id="MF_02207"/>
    </source>
</evidence>
<dbReference type="NCBIfam" id="NF010539">
    <property type="entry name" value="PRK13927.1"/>
    <property type="match status" value="1"/>
</dbReference>
<proteinExistence type="inferred from homology"/>
<name>A0A0G1RFB0_9BACT</name>
<dbReference type="PATRIC" id="fig|1618614.3.peg.21"/>
<dbReference type="InterPro" id="IPR043129">
    <property type="entry name" value="ATPase_NBD"/>
</dbReference>
<comment type="caution">
    <text evidence="7">The sequence shown here is derived from an EMBL/GenBank/DDBJ whole genome shotgun (WGS) entry which is preliminary data.</text>
</comment>
<dbReference type="Pfam" id="PF06723">
    <property type="entry name" value="MreB_Mbl"/>
    <property type="match status" value="1"/>
</dbReference>
<dbReference type="Proteomes" id="UP000034644">
    <property type="component" value="Unassembled WGS sequence"/>
</dbReference>
<dbReference type="PANTHER" id="PTHR42749">
    <property type="entry name" value="CELL SHAPE-DETERMINING PROTEIN MREB"/>
    <property type="match status" value="1"/>
</dbReference>
<evidence type="ECO:0000313" key="7">
    <source>
        <dbReference type="EMBL" id="KKU19590.1"/>
    </source>
</evidence>
<sequence length="320" mass="34553">MINEPSVVAVNQKTGQVLAIGSEAKKMVGRTPAHIVATRPLVAGVISDFEVTEQMLRYFFEKVHKESFSILPRPRVVIGIPTGVTEVEKRAVEDAARNAGAREVYLIEEPMAAAIGARLPVQEPIGNMIVDIGGGTTDVALISLGGIVTSRSLRIAGDKLSDDIVRYARDEFKLLLGERTAEEIKIGIGSAHELNEELGMPMRGRDLISGLPKEVIVNDFQIRKAMSHSVQLLVNAIKSAVEETPPELLADVMNRGIILAGGGSLLRGLDRLISEETKIPVKIAEDPLTAVVRGTGVVLEDIDALNEVLVTTQYEKAPSW</sequence>
<evidence type="ECO:0000256" key="4">
    <source>
        <dbReference type="ARBA" id="ARBA00022960"/>
    </source>
</evidence>
<feature type="binding site" evidence="6">
    <location>
        <begin position="262"/>
        <end position="265"/>
    </location>
    <ligand>
        <name>ATP</name>
        <dbReference type="ChEBI" id="CHEBI:30616"/>
    </ligand>
</feature>
<organism evidence="7 8">
    <name type="scientific">Candidatus Azambacteria bacterium GW2011_GWA2_45_90</name>
    <dbReference type="NCBI Taxonomy" id="1618614"/>
    <lineage>
        <taxon>Bacteria</taxon>
        <taxon>Candidatus Azamiibacteriota</taxon>
    </lineage>
</organism>
<dbReference type="PRINTS" id="PR01652">
    <property type="entry name" value="SHAPEPROTEIN"/>
</dbReference>
<dbReference type="GO" id="GO:0005524">
    <property type="term" value="F:ATP binding"/>
    <property type="evidence" value="ECO:0007669"/>
    <property type="project" value="UniProtKB-KW"/>
</dbReference>
<evidence type="ECO:0000256" key="3">
    <source>
        <dbReference type="ARBA" id="ARBA00022840"/>
    </source>
</evidence>
<evidence type="ECO:0000256" key="2">
    <source>
        <dbReference type="ARBA" id="ARBA00022741"/>
    </source>
</evidence>
<dbReference type="CDD" id="cd10225">
    <property type="entry name" value="ASKHA_NBD_MreB-like"/>
    <property type="match status" value="1"/>
</dbReference>
<dbReference type="GO" id="GO:0005737">
    <property type="term" value="C:cytoplasm"/>
    <property type="evidence" value="ECO:0007669"/>
    <property type="project" value="UniProtKB-SubCell"/>
</dbReference>
<reference evidence="7 8" key="1">
    <citation type="journal article" date="2015" name="Nature">
        <title>rRNA introns, odd ribosomes, and small enigmatic genomes across a large radiation of phyla.</title>
        <authorList>
            <person name="Brown C.T."/>
            <person name="Hug L.A."/>
            <person name="Thomas B.C."/>
            <person name="Sharon I."/>
            <person name="Castelle C.J."/>
            <person name="Singh A."/>
            <person name="Wilkins M.J."/>
            <person name="Williams K.H."/>
            <person name="Banfield J.F."/>
        </authorList>
    </citation>
    <scope>NUCLEOTIDE SEQUENCE [LARGE SCALE GENOMIC DNA]</scope>
</reference>
<evidence type="ECO:0000256" key="5">
    <source>
        <dbReference type="ARBA" id="ARBA00023458"/>
    </source>
</evidence>
<evidence type="ECO:0000313" key="8">
    <source>
        <dbReference type="Proteomes" id="UP000034644"/>
    </source>
</evidence>
<dbReference type="GO" id="GO:0008360">
    <property type="term" value="P:regulation of cell shape"/>
    <property type="evidence" value="ECO:0007669"/>
    <property type="project" value="UniProtKB-UniRule"/>
</dbReference>
<dbReference type="HAMAP" id="MF_02207">
    <property type="entry name" value="MreB"/>
    <property type="match status" value="1"/>
</dbReference>
<dbReference type="NCBIfam" id="TIGR00904">
    <property type="entry name" value="mreB"/>
    <property type="match status" value="1"/>
</dbReference>
<keyword evidence="3 6" id="KW-0067">ATP-binding</keyword>
<dbReference type="Gene3D" id="3.30.420.40">
    <property type="match status" value="3"/>
</dbReference>
<accession>A0A0G1RFB0</accession>
<keyword evidence="1 6" id="KW-0963">Cytoplasm</keyword>
<dbReference type="InterPro" id="IPR004753">
    <property type="entry name" value="MreB"/>
</dbReference>
<protein>
    <recommendedName>
        <fullName evidence="6">Cell shape-determining protein MreB</fullName>
    </recommendedName>
</protein>
<comment type="function">
    <text evidence="6">Forms membrane-associated dynamic filaments that are essential for cell shape determination. Acts by regulating cell wall synthesis and cell elongation, and thus cell shape. A feedback loop between cell geometry and MreB localization may maintain elongated cell shape by targeting cell wall growth to regions of negative cell wall curvature.</text>
</comment>
<evidence type="ECO:0000256" key="1">
    <source>
        <dbReference type="ARBA" id="ARBA00022490"/>
    </source>
</evidence>
<dbReference type="AlphaFoldDB" id="A0A0G1RFB0"/>
<keyword evidence="4 6" id="KW-0133">Cell shape</keyword>
<dbReference type="InterPro" id="IPR056546">
    <property type="entry name" value="MreB_MamK-like"/>
</dbReference>
<comment type="caution">
    <text evidence="6">Lacks conserved residue(s) required for the propagation of feature annotation.</text>
</comment>
<feature type="binding site" evidence="6">
    <location>
        <begin position="182"/>
        <end position="185"/>
    </location>
    <ligand>
        <name>ATP</name>
        <dbReference type="ChEBI" id="CHEBI:30616"/>
    </ligand>
</feature>
<gene>
    <name evidence="6" type="primary">mreB</name>
    <name evidence="7" type="ORF">UX27_C0002G0007</name>
</gene>
<comment type="subunit">
    <text evidence="6">Forms polymers.</text>
</comment>
<dbReference type="GO" id="GO:0000902">
    <property type="term" value="P:cell morphogenesis"/>
    <property type="evidence" value="ECO:0007669"/>
    <property type="project" value="InterPro"/>
</dbReference>
<dbReference type="EMBL" id="LCLO01000002">
    <property type="protein sequence ID" value="KKU19590.1"/>
    <property type="molecule type" value="Genomic_DNA"/>
</dbReference>
<feature type="binding site" evidence="6">
    <location>
        <begin position="134"/>
        <end position="136"/>
    </location>
    <ligand>
        <name>ATP</name>
        <dbReference type="ChEBI" id="CHEBI:30616"/>
    </ligand>
</feature>
<dbReference type="SUPFAM" id="SSF53067">
    <property type="entry name" value="Actin-like ATPase domain"/>
    <property type="match status" value="2"/>
</dbReference>
<keyword evidence="2 6" id="KW-0547">Nucleotide-binding</keyword>
<comment type="subcellular location">
    <subcellularLocation>
        <location evidence="6">Cytoplasm</location>
    </subcellularLocation>
    <text evidence="6">Membrane-associated.</text>
</comment>
<dbReference type="PANTHER" id="PTHR42749:SF1">
    <property type="entry name" value="CELL SHAPE-DETERMINING PROTEIN MREB"/>
    <property type="match status" value="1"/>
</dbReference>